<feature type="transmembrane region" description="Helical" evidence="1">
    <location>
        <begin position="299"/>
        <end position="317"/>
    </location>
</feature>
<proteinExistence type="predicted"/>
<feature type="transmembrane region" description="Helical" evidence="1">
    <location>
        <begin position="156"/>
        <end position="180"/>
    </location>
</feature>
<evidence type="ECO:0000313" key="3">
    <source>
        <dbReference type="Proteomes" id="UP001207440"/>
    </source>
</evidence>
<feature type="transmembrane region" description="Helical" evidence="1">
    <location>
        <begin position="271"/>
        <end position="292"/>
    </location>
</feature>
<sequence>MQTEVKGESFYKIVFGCCILFHLIILGLVLNSPDNFGHLDSHRIFKLAGAEFQKGGDWGITILAAALSIPVKFGITYEVLTLFFSFISLAGYYFLYLVVKEETCNNSLSYLSVLLLFLLPSIHYWTCFISKDSVFFFLICGLVFSIKKEKFRLQFLFLALMFIRPHIAIVILIVTLFYHRGYYYYLSTKQKISLLIFVFMLIFCALIFFHFKISPLQNLLEFVTSFGQFNFLRNGLGHSPIRLGETYFYERFLMLMYRPLFFDAKGYTQNLASMENLILLIYTVFILGFYIIRAKRKNNLFITLGVAIWIIISVYIYNLGLANRMKVMILPFIFIGVILYSKSSKPVQ</sequence>
<accession>A0AAP3EVL1</accession>
<keyword evidence="1" id="KW-0472">Membrane</keyword>
<feature type="transmembrane region" description="Helical" evidence="1">
    <location>
        <begin position="79"/>
        <end position="99"/>
    </location>
</feature>
<dbReference type="EMBL" id="JAOZYT010000001">
    <property type="protein sequence ID" value="MCW0522776.1"/>
    <property type="molecule type" value="Genomic_DNA"/>
</dbReference>
<reference evidence="2" key="1">
    <citation type="submission" date="2022-10" db="EMBL/GenBank/DDBJ databases">
        <title>Sifting through the core-genome to identify putative cross-protective antigens against Riemerella anatipestifer.</title>
        <authorList>
            <person name="Zheng X."/>
            <person name="Zhang W."/>
        </authorList>
    </citation>
    <scope>NUCLEOTIDE SEQUENCE</scope>
    <source>
        <strain evidence="2">ZWRA178</strain>
    </source>
</reference>
<name>A0AAP3EVL1_RIEAN</name>
<dbReference type="GeneID" id="93717846"/>
<gene>
    <name evidence="2" type="ORF">OKE68_00390</name>
</gene>
<dbReference type="RefSeq" id="WP_013446897.1">
    <property type="nucleotide sequence ID" value="NZ_CP029760.1"/>
</dbReference>
<keyword evidence="1" id="KW-1133">Transmembrane helix</keyword>
<feature type="transmembrane region" description="Helical" evidence="1">
    <location>
        <begin position="12"/>
        <end position="30"/>
    </location>
</feature>
<organism evidence="2 3">
    <name type="scientific">Riemerella anatipestifer</name>
    <name type="common">Moraxella anatipestifer</name>
    <dbReference type="NCBI Taxonomy" id="34085"/>
    <lineage>
        <taxon>Bacteria</taxon>
        <taxon>Pseudomonadati</taxon>
        <taxon>Bacteroidota</taxon>
        <taxon>Flavobacteriia</taxon>
        <taxon>Flavobacteriales</taxon>
        <taxon>Weeksellaceae</taxon>
        <taxon>Riemerella</taxon>
    </lineage>
</organism>
<evidence type="ECO:0000313" key="2">
    <source>
        <dbReference type="EMBL" id="MCW0522776.1"/>
    </source>
</evidence>
<feature type="transmembrane region" description="Helical" evidence="1">
    <location>
        <begin position="111"/>
        <end position="144"/>
    </location>
</feature>
<dbReference type="AlphaFoldDB" id="A0AAP3EVL1"/>
<protein>
    <submittedName>
        <fullName evidence="2">Uncharacterized protein</fullName>
    </submittedName>
</protein>
<keyword evidence="1" id="KW-0812">Transmembrane</keyword>
<dbReference type="Proteomes" id="UP001207440">
    <property type="component" value="Unassembled WGS sequence"/>
</dbReference>
<evidence type="ECO:0000256" key="1">
    <source>
        <dbReference type="SAM" id="Phobius"/>
    </source>
</evidence>
<comment type="caution">
    <text evidence="2">The sequence shown here is derived from an EMBL/GenBank/DDBJ whole genome shotgun (WGS) entry which is preliminary data.</text>
</comment>
<feature type="transmembrane region" description="Helical" evidence="1">
    <location>
        <begin position="323"/>
        <end position="341"/>
    </location>
</feature>
<feature type="transmembrane region" description="Helical" evidence="1">
    <location>
        <begin position="192"/>
        <end position="211"/>
    </location>
</feature>